<evidence type="ECO:0000313" key="2">
    <source>
        <dbReference type="EMBL" id="EHQ88722.1"/>
    </source>
</evidence>
<organism evidence="2 3">
    <name type="scientific">Desulfosporosinus youngiae DSM 17734</name>
    <dbReference type="NCBI Taxonomy" id="768710"/>
    <lineage>
        <taxon>Bacteria</taxon>
        <taxon>Bacillati</taxon>
        <taxon>Bacillota</taxon>
        <taxon>Clostridia</taxon>
        <taxon>Eubacteriales</taxon>
        <taxon>Desulfitobacteriaceae</taxon>
        <taxon>Desulfosporosinus</taxon>
    </lineage>
</organism>
<reference evidence="2 3" key="1">
    <citation type="submission" date="2011-11" db="EMBL/GenBank/DDBJ databases">
        <title>The Noncontiguous Finished genome of Desulfosporosinus youngiae DSM 17734.</title>
        <authorList>
            <consortium name="US DOE Joint Genome Institute (JGI-PGF)"/>
            <person name="Lucas S."/>
            <person name="Han J."/>
            <person name="Lapidus A."/>
            <person name="Cheng J.-F."/>
            <person name="Goodwin L."/>
            <person name="Pitluck S."/>
            <person name="Peters L."/>
            <person name="Ovchinnikova G."/>
            <person name="Lu M."/>
            <person name="Land M.L."/>
            <person name="Hauser L."/>
            <person name="Pester M."/>
            <person name="Spring S."/>
            <person name="Ollivier B."/>
            <person name="Rattei T."/>
            <person name="Klenk H.-P."/>
            <person name="Wagner M."/>
            <person name="Loy A."/>
            <person name="Woyke T.J."/>
        </authorList>
    </citation>
    <scope>NUCLEOTIDE SEQUENCE [LARGE SCALE GENOMIC DNA]</scope>
    <source>
        <strain evidence="2 3">DSM 17734</strain>
    </source>
</reference>
<dbReference type="PROSITE" id="PS51257">
    <property type="entry name" value="PROKAR_LIPOPROTEIN"/>
    <property type="match status" value="1"/>
</dbReference>
<sequence length="170" mass="18894">MKNQILIILAVLVLLLGCSYSKQSELVQLKLNIESSVGDSTPTEARPGVSLPLVEVEVSRLDKIENMDANTIMPGKYFGEPYNLTSSFIPVLTIDNKHDFILEWGINATTRGTYTVDSNKLILKTIGGESYVLEITEHSLKNTQDMPNIRSNTNFKLSESDKEKVTSQSL</sequence>
<dbReference type="EMBL" id="CM001441">
    <property type="protein sequence ID" value="EHQ88722.1"/>
    <property type="molecule type" value="Genomic_DNA"/>
</dbReference>
<evidence type="ECO:0000313" key="3">
    <source>
        <dbReference type="Proteomes" id="UP000005104"/>
    </source>
</evidence>
<gene>
    <name evidence="2" type="ORF">DesyoDRAFT_1588</name>
</gene>
<name>H5Y327_9FIRM</name>
<feature type="compositionally biased region" description="Basic and acidic residues" evidence="1">
    <location>
        <begin position="158"/>
        <end position="170"/>
    </location>
</feature>
<dbReference type="HOGENOM" id="CLU_1568241_0_0_9"/>
<protein>
    <recommendedName>
        <fullName evidence="4">Lipoprotein</fullName>
    </recommendedName>
</protein>
<evidence type="ECO:0000256" key="1">
    <source>
        <dbReference type="SAM" id="MobiDB-lite"/>
    </source>
</evidence>
<keyword evidence="3" id="KW-1185">Reference proteome</keyword>
<dbReference type="Proteomes" id="UP000005104">
    <property type="component" value="Chromosome"/>
</dbReference>
<proteinExistence type="predicted"/>
<feature type="compositionally biased region" description="Polar residues" evidence="1">
    <location>
        <begin position="144"/>
        <end position="157"/>
    </location>
</feature>
<accession>H5Y327</accession>
<dbReference type="OrthoDB" id="1428001at1239"/>
<dbReference type="RefSeq" id="WP_007781455.1">
    <property type="nucleotide sequence ID" value="NZ_CM001441.1"/>
</dbReference>
<feature type="region of interest" description="Disordered" evidence="1">
    <location>
        <begin position="144"/>
        <end position="170"/>
    </location>
</feature>
<dbReference type="AlphaFoldDB" id="H5Y327"/>
<evidence type="ECO:0008006" key="4">
    <source>
        <dbReference type="Google" id="ProtNLM"/>
    </source>
</evidence>